<dbReference type="Pfam" id="PF19078">
    <property type="entry name" value="Big_12"/>
    <property type="match status" value="1"/>
</dbReference>
<dbReference type="Gene3D" id="2.150.10.10">
    <property type="entry name" value="Serralysin-like metalloprotease, C-terminal"/>
    <property type="match status" value="1"/>
</dbReference>
<dbReference type="InterPro" id="IPR011049">
    <property type="entry name" value="Serralysin-like_metalloprot_C"/>
</dbReference>
<dbReference type="NCBIfam" id="NF033510">
    <property type="entry name" value="Ca_tandemer"/>
    <property type="match status" value="1"/>
</dbReference>
<evidence type="ECO:0000313" key="7">
    <source>
        <dbReference type="Proteomes" id="UP001595453"/>
    </source>
</evidence>
<dbReference type="InterPro" id="IPR013783">
    <property type="entry name" value="Ig-like_fold"/>
</dbReference>
<feature type="region of interest" description="Disordered" evidence="1">
    <location>
        <begin position="1533"/>
        <end position="1559"/>
    </location>
</feature>
<feature type="compositionally biased region" description="Low complexity" evidence="1">
    <location>
        <begin position="1547"/>
        <end position="1559"/>
    </location>
</feature>
<dbReference type="InterPro" id="IPR040853">
    <property type="entry name" value="RapA2_cadherin-like"/>
</dbReference>
<sequence length="1862" mass="185760">MSQSFRVSPLASAITSLIEQSQQSSDKSLAPRSMATPSLLTFAMAGAMMWHAQPVQSAELQIVESADAEMRHLMEDKAAATAKFDLDAFLSAAKRFNQKSKLIKTTMGQLTNTFSYESPSPVFIGGAKALAKTNAAADPRCISNVCWYTGNSIYPACNSDADCQGDSPPTASNVSFSGNLQVGQTLTGSYTYADANGDTQSGTTFKWYASNNSSGSGKTAISGATSQTFTLTASQVGKFISFEVTPKNSKATGTAVSSAINPTAVTAPDSAPTASAVSFSGTLAVGQTLTGSYTYSDSDGDTESGTTFKWYASDSSGGANKAAISGATSQTFTLTSSQEGKFISFEVTPQNANATGSAVESSINSTAVNSKPVVDLQGSGGNDTTASFSEGSGGVNIAPSASVTDVDGDTITSITISLSNSQGDTDEGIYISGSAIDTLKGTSGASDVNGSLETTISSLSATTSAVATFLQSVKYNNKASTPNTTARTITVIVSDGTNSSTSRTSTISVSDVNAASSTAASFNTTTGTNLSPAIIFGSGDETLTIASTSHITGSTADGGAGTDTLSVPTGSDLTGFTSLTNFETLTPDSGASVTLSETQHEAFTTINGAGTNQFTISSADGDGLLSGDADIETYVLNAALTFTLGSASQNVTGGSSAITVKTGAVTASGTLAGSSSSDTLELASGANIAGATVSAFETLSLESGASVTMTETQHDSFSTISGAGTEQITISTATDGFTAASSIETYVLGAANTVTLSSASQNITGSSGNDTINAGSLTITGTLNPAGGTDTLSLSSGADISSATIVNFENLTLASGASVTMKATHPSKFAGTITAAGNETITITGDGSFTTLSNIETFSVNDDSSNSRTITLGAAGTSVSATSSTDAITFDVGSLTYTGTLTGESSASDTLAMSSSANITSATLNNIANLTLASGANVSMTASQHSAFSGTVTAAGSETINISGDGSFTTFSAVENYDVGDDSTNSRTITVSSTVSVTAGSSTDAVTFALGGASYSGTLIGEASVADTVTVSDGADVSGGGFLNIGTLSLLSGASVAIDSANLNDFSSFTGSGGSETLKLMDGGTFDFSSETVSAIETVAIGTNSAFTIMLTDNFNSDGQAVAITNTTGSAITNALSINASAFSGDTLNISATDLNGSDTFVGGSGADTLRPGDGTDSLTGNGGNDNFIGSASNLNGDTITDLAIGDTITVTGVTGLSTSNVRFNGNSTLEVDTNATDFSSAEISISLTNSPGSTLDFTVADSGSDTLITLIAYNEKPTFSNLNGTSTFTEGGSAVVIDSDVTVADTELDALNSSNGNYNNASLTIVRSGGANSDDVFGNSGLLSALTESGTFSYNSVEVGTVTTNSAGTLKLTFNSNATSALVDSVLQTITYSNTSENPSTSVTLNYTFNDGTSNSTGTNQASVTITPVNDAPTDISLDNSSVDQSDTAANYNIGALSTTDVDDSSFTYTLTTGSSANGTCTASTGNGSFQINGSNLEANAALSAGSYIVCIQTDDGDTTFQKSFTITVNDNVAPDAPSTPDLVASSDTGSSDTDNITSNTTLTFSGTAESGSTVKLYSNQHGSTVIGSGTATGGSWQITTTTTLTANVNHTITATATDADNNVSSASAGLSVTIDNTAPSTLSITTPIETDGQINASEDNDVLLEGTGAEASASVTVSITDGSNSVSRSVTADGSGSWTISGSELDVSSLSNGSLTVNATQTDTAGNTSTAASTTVTLDNVAPSVSISSNKTALLDGETATITFTLSESSTTFTESDVTVAGGTLSGFSGSGTSYTATFTPTASSTTAATIDVAAGKFTDAAGNNNTAATQVSMTVDTVVPTISIVSDKTALKAGETAAI</sequence>
<feature type="domain" description="Bacterial Ig-like" evidence="4">
    <location>
        <begin position="1741"/>
        <end position="1836"/>
    </location>
</feature>
<evidence type="ECO:0000313" key="6">
    <source>
        <dbReference type="EMBL" id="MFC3031622.1"/>
    </source>
</evidence>
<dbReference type="Gene3D" id="2.60.40.10">
    <property type="entry name" value="Immunoglobulins"/>
    <property type="match status" value="2"/>
</dbReference>
<keyword evidence="7" id="KW-1185">Reference proteome</keyword>
<evidence type="ECO:0000259" key="4">
    <source>
        <dbReference type="Pfam" id="PF19078"/>
    </source>
</evidence>
<proteinExistence type="predicted"/>
<dbReference type="RefSeq" id="WP_377121031.1">
    <property type="nucleotide sequence ID" value="NZ_JBHRSD010000006.1"/>
</dbReference>
<feature type="domain" description="RapA2 cadherin-like" evidence="2">
    <location>
        <begin position="1422"/>
        <end position="1491"/>
    </location>
</feature>
<dbReference type="InterPro" id="IPR044016">
    <property type="entry name" value="Big_13"/>
</dbReference>
<dbReference type="Pfam" id="PF19077">
    <property type="entry name" value="Big_13"/>
    <property type="match status" value="1"/>
</dbReference>
<dbReference type="Gene3D" id="2.60.40.2700">
    <property type="match status" value="2"/>
</dbReference>
<evidence type="ECO:0000259" key="5">
    <source>
        <dbReference type="Pfam" id="PF23197"/>
    </source>
</evidence>
<feature type="region of interest" description="Disordered" evidence="1">
    <location>
        <begin position="375"/>
        <end position="394"/>
    </location>
</feature>
<reference evidence="7" key="1">
    <citation type="journal article" date="2019" name="Int. J. Syst. Evol. Microbiol.">
        <title>The Global Catalogue of Microorganisms (GCM) 10K type strain sequencing project: providing services to taxonomists for standard genome sequencing and annotation.</title>
        <authorList>
            <consortium name="The Broad Institute Genomics Platform"/>
            <consortium name="The Broad Institute Genome Sequencing Center for Infectious Disease"/>
            <person name="Wu L."/>
            <person name="Ma J."/>
        </authorList>
    </citation>
    <scope>NUCLEOTIDE SEQUENCE [LARGE SCALE GENOMIC DNA]</scope>
    <source>
        <strain evidence="7">KCTC 42730</strain>
    </source>
</reference>
<dbReference type="Pfam" id="PF23197">
    <property type="entry name" value="IG_AIR9"/>
    <property type="match status" value="1"/>
</dbReference>
<organism evidence="6 7">
    <name type="scientific">Pseudoalteromonas fenneropenaei</name>
    <dbReference type="NCBI Taxonomy" id="1737459"/>
    <lineage>
        <taxon>Bacteria</taxon>
        <taxon>Pseudomonadati</taxon>
        <taxon>Pseudomonadota</taxon>
        <taxon>Gammaproteobacteria</taxon>
        <taxon>Alteromonadales</taxon>
        <taxon>Pseudoalteromonadaceae</taxon>
        <taxon>Pseudoalteromonas</taxon>
    </lineage>
</organism>
<dbReference type="Pfam" id="PF17803">
    <property type="entry name" value="Cadherin_4"/>
    <property type="match status" value="1"/>
</dbReference>
<feature type="domain" description="Bacterial Ig-like" evidence="3">
    <location>
        <begin position="1540"/>
        <end position="1638"/>
    </location>
</feature>
<feature type="non-terminal residue" evidence="6">
    <location>
        <position position="1862"/>
    </location>
</feature>
<gene>
    <name evidence="6" type="ORF">ACFOEE_03670</name>
</gene>
<feature type="domain" description="AIR9-like A9" evidence="5">
    <location>
        <begin position="172"/>
        <end position="249"/>
    </location>
</feature>
<protein>
    <submittedName>
        <fullName evidence="6">Beta strand repeat-containing protein</fullName>
    </submittedName>
</protein>
<dbReference type="InterPro" id="IPR056284">
    <property type="entry name" value="AIR9-like_A9"/>
</dbReference>
<comment type="caution">
    <text evidence="6">The sequence shown here is derived from an EMBL/GenBank/DDBJ whole genome shotgun (WGS) entry which is preliminary data.</text>
</comment>
<evidence type="ECO:0000259" key="3">
    <source>
        <dbReference type="Pfam" id="PF19077"/>
    </source>
</evidence>
<name>A0ABV7CG89_9GAMM</name>
<dbReference type="Proteomes" id="UP001595453">
    <property type="component" value="Unassembled WGS sequence"/>
</dbReference>
<dbReference type="EMBL" id="JBHRSD010000006">
    <property type="protein sequence ID" value="MFC3031622.1"/>
    <property type="molecule type" value="Genomic_DNA"/>
</dbReference>
<evidence type="ECO:0000259" key="2">
    <source>
        <dbReference type="Pfam" id="PF17803"/>
    </source>
</evidence>
<evidence type="ECO:0000256" key="1">
    <source>
        <dbReference type="SAM" id="MobiDB-lite"/>
    </source>
</evidence>
<dbReference type="InterPro" id="IPR044048">
    <property type="entry name" value="Big_12"/>
</dbReference>
<accession>A0ABV7CG89</accession>